<protein>
    <submittedName>
        <fullName evidence="1">Uncharacterized protein</fullName>
    </submittedName>
</protein>
<reference evidence="2" key="1">
    <citation type="submission" date="2016-10" db="EMBL/GenBank/DDBJ databases">
        <authorList>
            <person name="Varghese N."/>
            <person name="Submissions S."/>
        </authorList>
    </citation>
    <scope>NUCLEOTIDE SEQUENCE [LARGE SCALE GENOMIC DNA]</scope>
    <source>
        <strain evidence="2">DSM 15282</strain>
    </source>
</reference>
<gene>
    <name evidence="1" type="ORF">SAMN04488519_110104</name>
</gene>
<dbReference type="EMBL" id="FOVW01000010">
    <property type="protein sequence ID" value="SFO65218.1"/>
    <property type="molecule type" value="Genomic_DNA"/>
</dbReference>
<dbReference type="RefSeq" id="WP_091655219.1">
    <property type="nucleotide sequence ID" value="NZ_FOVW01000010.1"/>
</dbReference>
<organism evidence="1 2">
    <name type="scientific">Algoriphagus ornithinivorans</name>
    <dbReference type="NCBI Taxonomy" id="226506"/>
    <lineage>
        <taxon>Bacteria</taxon>
        <taxon>Pseudomonadati</taxon>
        <taxon>Bacteroidota</taxon>
        <taxon>Cytophagia</taxon>
        <taxon>Cytophagales</taxon>
        <taxon>Cyclobacteriaceae</taxon>
        <taxon>Algoriphagus</taxon>
    </lineage>
</organism>
<dbReference type="Proteomes" id="UP000199564">
    <property type="component" value="Unassembled WGS sequence"/>
</dbReference>
<keyword evidence="2" id="KW-1185">Reference proteome</keyword>
<name>A0A1I5IXH1_9BACT</name>
<accession>A0A1I5IXH1</accession>
<sequence length="85" mass="10194">MSLNLAYYRKSDWSKLIEMIDDPEKMHDTWEEWYQDFLRVEKQLKSLGFSPKRITVDLDKLKEFCLQKRIKIDGNARSSYVSSLS</sequence>
<evidence type="ECO:0000313" key="2">
    <source>
        <dbReference type="Proteomes" id="UP000199564"/>
    </source>
</evidence>
<dbReference type="AlphaFoldDB" id="A0A1I5IXH1"/>
<evidence type="ECO:0000313" key="1">
    <source>
        <dbReference type="EMBL" id="SFO65218.1"/>
    </source>
</evidence>
<proteinExistence type="predicted"/>